<comment type="subcellular location">
    <subcellularLocation>
        <location evidence="1 2">Nucleus</location>
    </subcellularLocation>
</comment>
<dbReference type="SUPFAM" id="SSF46689">
    <property type="entry name" value="Homeodomain-like"/>
    <property type="match status" value="1"/>
</dbReference>
<dbReference type="Gene3D" id="1.10.10.60">
    <property type="entry name" value="Homeodomain-like"/>
    <property type="match status" value="1"/>
</dbReference>
<feature type="compositionally biased region" description="Basic and acidic residues" evidence="3">
    <location>
        <begin position="112"/>
        <end position="125"/>
    </location>
</feature>
<dbReference type="InterPro" id="IPR001356">
    <property type="entry name" value="HD"/>
</dbReference>
<feature type="DNA-binding region" description="Homeobox" evidence="1">
    <location>
        <begin position="144"/>
        <end position="203"/>
    </location>
</feature>
<organism evidence="5 6">
    <name type="scientific">Brachionus plicatilis</name>
    <name type="common">Marine rotifer</name>
    <name type="synonym">Brachionus muelleri</name>
    <dbReference type="NCBI Taxonomy" id="10195"/>
    <lineage>
        <taxon>Eukaryota</taxon>
        <taxon>Metazoa</taxon>
        <taxon>Spiralia</taxon>
        <taxon>Gnathifera</taxon>
        <taxon>Rotifera</taxon>
        <taxon>Eurotatoria</taxon>
        <taxon>Monogononta</taxon>
        <taxon>Pseudotrocha</taxon>
        <taxon>Ploima</taxon>
        <taxon>Brachionidae</taxon>
        <taxon>Brachionus</taxon>
    </lineage>
</organism>
<dbReference type="GO" id="GO:0003677">
    <property type="term" value="F:DNA binding"/>
    <property type="evidence" value="ECO:0007669"/>
    <property type="project" value="UniProtKB-UniRule"/>
</dbReference>
<dbReference type="GO" id="GO:0005634">
    <property type="term" value="C:nucleus"/>
    <property type="evidence" value="ECO:0007669"/>
    <property type="project" value="UniProtKB-SubCell"/>
</dbReference>
<dbReference type="InterPro" id="IPR009057">
    <property type="entry name" value="Homeodomain-like_sf"/>
</dbReference>
<keyword evidence="1 2" id="KW-0539">Nucleus</keyword>
<dbReference type="AlphaFoldDB" id="A0A3M7RM31"/>
<evidence type="ECO:0000256" key="2">
    <source>
        <dbReference type="RuleBase" id="RU000682"/>
    </source>
</evidence>
<keyword evidence="1 2" id="KW-0238">DNA-binding</keyword>
<evidence type="ECO:0000313" key="6">
    <source>
        <dbReference type="Proteomes" id="UP000276133"/>
    </source>
</evidence>
<name>A0A3M7RM31_BRAPC</name>
<accession>A0A3M7RM31</accession>
<feature type="domain" description="Homeobox" evidence="4">
    <location>
        <begin position="142"/>
        <end position="202"/>
    </location>
</feature>
<gene>
    <name evidence="5" type="ORF">BpHYR1_027826</name>
</gene>
<dbReference type="OrthoDB" id="6159439at2759"/>
<evidence type="ECO:0000256" key="1">
    <source>
        <dbReference type="PROSITE-ProRule" id="PRU00108"/>
    </source>
</evidence>
<dbReference type="STRING" id="10195.A0A3M7RM31"/>
<evidence type="ECO:0000259" key="4">
    <source>
        <dbReference type="PROSITE" id="PS50071"/>
    </source>
</evidence>
<feature type="region of interest" description="Disordered" evidence="3">
    <location>
        <begin position="92"/>
        <end position="125"/>
    </location>
</feature>
<protein>
    <submittedName>
        <fullName evidence="5">Homeobox Hox-A2-like</fullName>
    </submittedName>
</protein>
<comment type="caution">
    <text evidence="5">The sequence shown here is derived from an EMBL/GenBank/DDBJ whole genome shotgun (WGS) entry which is preliminary data.</text>
</comment>
<dbReference type="SMART" id="SM00389">
    <property type="entry name" value="HOX"/>
    <property type="match status" value="1"/>
</dbReference>
<dbReference type="Proteomes" id="UP000276133">
    <property type="component" value="Unassembled WGS sequence"/>
</dbReference>
<dbReference type="Pfam" id="PF00046">
    <property type="entry name" value="Homeodomain"/>
    <property type="match status" value="1"/>
</dbReference>
<evidence type="ECO:0000313" key="5">
    <source>
        <dbReference type="EMBL" id="RNA24447.1"/>
    </source>
</evidence>
<proteinExistence type="predicted"/>
<keyword evidence="6" id="KW-1185">Reference proteome</keyword>
<sequence length="471" mass="53884">MYPSTTISPVLGQTLETQSYPEWNNFYPYNYQNTDSYYNYYQMYSYSNYIQNPNYYVFGNQQAQTIPPETTSQAKEELLKIQNKVNEKLNYTPSLEKSELSSASETESNVESNKDNDENLDKNNEKASMATNYPAFFTTQKMSNNTSKLSYTVYQLELLNAIYSDMKYPNSVQKTLIAKLIGITRDQVKIWFQNRRRKDTLVSQGKIPSSVVSKSQGLKRRKSGDEFDADEYSPLSPDQKKKVVENEVIDNVLYQLKCHQNAPSRLSTKRTKFSSIEQDTGNTSMTLPVAKNQMSEISQNKIIDISNIFRKDSMASVDKNDYSSNPSSFILTSSSSSSSSGVSSNEDDSYAYGKAAKFQVLDQPISIQDYVKQNYISSYQNMPKIHNPYQSQPDYNSTYPKQATKNQNWSANYQPYQPAYSDQTIQKDLSTGYYDSQVYDQSNPQYGFVQSNSSQVYAPYLANNLPYSYSL</sequence>
<dbReference type="CDD" id="cd00086">
    <property type="entry name" value="homeodomain"/>
    <property type="match status" value="1"/>
</dbReference>
<reference evidence="5 6" key="1">
    <citation type="journal article" date="2018" name="Sci. Rep.">
        <title>Genomic signatures of local adaptation to the degree of environmental predictability in rotifers.</title>
        <authorList>
            <person name="Franch-Gras L."/>
            <person name="Hahn C."/>
            <person name="Garcia-Roger E.M."/>
            <person name="Carmona M.J."/>
            <person name="Serra M."/>
            <person name="Gomez A."/>
        </authorList>
    </citation>
    <scope>NUCLEOTIDE SEQUENCE [LARGE SCALE GENOMIC DNA]</scope>
    <source>
        <strain evidence="5">HYR1</strain>
    </source>
</reference>
<dbReference type="EMBL" id="REGN01003115">
    <property type="protein sequence ID" value="RNA24447.1"/>
    <property type="molecule type" value="Genomic_DNA"/>
</dbReference>
<dbReference type="PROSITE" id="PS50071">
    <property type="entry name" value="HOMEOBOX_2"/>
    <property type="match status" value="1"/>
</dbReference>
<evidence type="ECO:0000256" key="3">
    <source>
        <dbReference type="SAM" id="MobiDB-lite"/>
    </source>
</evidence>
<keyword evidence="1 2" id="KW-0371">Homeobox</keyword>
<feature type="region of interest" description="Disordered" evidence="3">
    <location>
        <begin position="212"/>
        <end position="238"/>
    </location>
</feature>